<evidence type="ECO:0000256" key="5">
    <source>
        <dbReference type="ARBA" id="ARBA00022840"/>
    </source>
</evidence>
<organism evidence="9 10">
    <name type="scientific">Pseudocohnilembus persalinus</name>
    <name type="common">Ciliate</name>
    <dbReference type="NCBI Taxonomy" id="266149"/>
    <lineage>
        <taxon>Eukaryota</taxon>
        <taxon>Sar</taxon>
        <taxon>Alveolata</taxon>
        <taxon>Ciliophora</taxon>
        <taxon>Intramacronucleata</taxon>
        <taxon>Oligohymenophorea</taxon>
        <taxon>Scuticociliatia</taxon>
        <taxon>Philasterida</taxon>
        <taxon>Pseudocohnilembidae</taxon>
        <taxon>Pseudocohnilembus</taxon>
    </lineage>
</organism>
<gene>
    <name evidence="9" type="ORF">PPERSA_01605</name>
</gene>
<evidence type="ECO:0000259" key="8">
    <source>
        <dbReference type="PROSITE" id="PS50222"/>
    </source>
</evidence>
<dbReference type="PROSITE" id="PS50222">
    <property type="entry name" value="EF_HAND_2"/>
    <property type="match status" value="6"/>
</dbReference>
<reference evidence="9 10" key="1">
    <citation type="journal article" date="2015" name="Sci. Rep.">
        <title>Genome of the facultative scuticociliatosis pathogen Pseudocohnilembus persalinus provides insight into its virulence through horizontal gene transfer.</title>
        <authorList>
            <person name="Xiong J."/>
            <person name="Wang G."/>
            <person name="Cheng J."/>
            <person name="Tian M."/>
            <person name="Pan X."/>
            <person name="Warren A."/>
            <person name="Jiang C."/>
            <person name="Yuan D."/>
            <person name="Miao W."/>
        </authorList>
    </citation>
    <scope>NUCLEOTIDE SEQUENCE [LARGE SCALE GENOMIC DNA]</scope>
    <source>
        <strain evidence="9">36N120E</strain>
    </source>
</reference>
<dbReference type="InterPro" id="IPR002048">
    <property type="entry name" value="EF_hand_dom"/>
</dbReference>
<dbReference type="CDD" id="cd00051">
    <property type="entry name" value="EFh"/>
    <property type="match status" value="2"/>
</dbReference>
<dbReference type="Gene3D" id="1.10.238.10">
    <property type="entry name" value="EF-hand"/>
    <property type="match status" value="3"/>
</dbReference>
<evidence type="ECO:0000256" key="4">
    <source>
        <dbReference type="ARBA" id="ARBA00022837"/>
    </source>
</evidence>
<evidence type="ECO:0000256" key="6">
    <source>
        <dbReference type="ARBA" id="ARBA00024334"/>
    </source>
</evidence>
<evidence type="ECO:0000313" key="10">
    <source>
        <dbReference type="Proteomes" id="UP000054937"/>
    </source>
</evidence>
<feature type="domain" description="Protein kinase" evidence="7">
    <location>
        <begin position="1"/>
        <end position="244"/>
    </location>
</feature>
<evidence type="ECO:0000259" key="7">
    <source>
        <dbReference type="PROSITE" id="PS50011"/>
    </source>
</evidence>
<evidence type="ECO:0000313" key="9">
    <source>
        <dbReference type="EMBL" id="KRX01735.1"/>
    </source>
</evidence>
<dbReference type="SMART" id="SM00220">
    <property type="entry name" value="S_TKc"/>
    <property type="match status" value="1"/>
</dbReference>
<dbReference type="OrthoDB" id="40902at2759"/>
<dbReference type="GO" id="GO:0005524">
    <property type="term" value="F:ATP binding"/>
    <property type="evidence" value="ECO:0007669"/>
    <property type="project" value="UniProtKB-KW"/>
</dbReference>
<dbReference type="Pfam" id="PF00069">
    <property type="entry name" value="Pkinase"/>
    <property type="match status" value="1"/>
</dbReference>
<dbReference type="PROSITE" id="PS50011">
    <property type="entry name" value="PROTEIN_KINASE_DOM"/>
    <property type="match status" value="1"/>
</dbReference>
<keyword evidence="4" id="KW-0106">Calcium</keyword>
<accession>A0A0V0QHL6</accession>
<name>A0A0V0QHL6_PSEPJ</name>
<feature type="domain" description="EF-hand" evidence="8">
    <location>
        <begin position="401"/>
        <end position="436"/>
    </location>
</feature>
<dbReference type="GO" id="GO:0005829">
    <property type="term" value="C:cytosol"/>
    <property type="evidence" value="ECO:0007669"/>
    <property type="project" value="TreeGrafter"/>
</dbReference>
<dbReference type="InterPro" id="IPR011992">
    <property type="entry name" value="EF-hand-dom_pair"/>
</dbReference>
<protein>
    <submittedName>
        <fullName evidence="9">Protein kinase-like domain</fullName>
    </submittedName>
</protein>
<dbReference type="GO" id="GO:0000407">
    <property type="term" value="C:phagophore assembly site"/>
    <property type="evidence" value="ECO:0007669"/>
    <property type="project" value="TreeGrafter"/>
</dbReference>
<dbReference type="GO" id="GO:0016020">
    <property type="term" value="C:membrane"/>
    <property type="evidence" value="ECO:0007669"/>
    <property type="project" value="TreeGrafter"/>
</dbReference>
<dbReference type="PROSITE" id="PS00018">
    <property type="entry name" value="EF_HAND_1"/>
    <property type="match status" value="4"/>
</dbReference>
<feature type="domain" description="EF-hand" evidence="8">
    <location>
        <begin position="499"/>
        <end position="528"/>
    </location>
</feature>
<feature type="domain" description="EF-hand" evidence="8">
    <location>
        <begin position="463"/>
        <end position="498"/>
    </location>
</feature>
<dbReference type="SUPFAM" id="SSF47473">
    <property type="entry name" value="EF-hand"/>
    <property type="match status" value="2"/>
</dbReference>
<dbReference type="InterPro" id="IPR000719">
    <property type="entry name" value="Prot_kinase_dom"/>
</dbReference>
<sequence length="528" mass="61976">MHGYECFQRSLYGRIFKNRNRSKIFQYQIILYKKLKQKKVMKKLSSPHVVKMYDVFNDPKTTYIILEFCKDGDLDHYIRRKGGMLNEKDACDVLNQLLEGFKNLVELGYIHRDIKPANSLVENGVHKVADFGFAKKVDITGRQLIKEAVGTPLYMSPQLLQSQPYTAKSDIWSIGMMFYEMIFGKTPWPCRDLNSFVRNMRSQPLRFPYNKKIGSETKSFLQGCLQYDEAKRFTWDQVLSHPIAKKDTGQIVQPKVNLDQRAQEIIRNMQKVIQAENIDIQKLFYSLDKDYSGQLNTQEFYRLLNKIDPRITTYEANHLFQMIDTSKDGRVSKSEFQSIFVDYDFSDLSDKAEQIITDLREIIKANNIEIQKVFDHHDKDKGGSLDRKEFAYLLRKIAPKLRDFEVEDCLKKFDKDGDGEISFQEFEAQLSFGVKAGGKHNRYNPVEEKSRKIISELKNIIKKYNLQLIQIFNNFDRSKDGMLDKSEFTKFIHVIDKSLYQQDIEIIYQKFDKNGDGISFNEFRQVLE</sequence>
<proteinExistence type="inferred from homology"/>
<comment type="similarity">
    <text evidence="6">Belongs to the protein kinase superfamily. Ser/Thr protein kinase family. CDPK subfamily.</text>
</comment>
<dbReference type="SUPFAM" id="SSF56112">
    <property type="entry name" value="Protein kinase-like (PK-like)"/>
    <property type="match status" value="1"/>
</dbReference>
<dbReference type="GO" id="GO:0005509">
    <property type="term" value="F:calcium ion binding"/>
    <property type="evidence" value="ECO:0007669"/>
    <property type="project" value="InterPro"/>
</dbReference>
<dbReference type="SMART" id="SM00054">
    <property type="entry name" value="EFh"/>
    <property type="match status" value="5"/>
</dbReference>
<feature type="domain" description="EF-hand" evidence="8">
    <location>
        <begin position="365"/>
        <end position="400"/>
    </location>
</feature>
<dbReference type="PANTHER" id="PTHR24348:SF22">
    <property type="entry name" value="NON-SPECIFIC SERINE_THREONINE PROTEIN KINASE"/>
    <property type="match status" value="1"/>
</dbReference>
<dbReference type="FunFam" id="1.10.510.10:FF:000737">
    <property type="entry name" value="Protein kinase, putative"/>
    <property type="match status" value="1"/>
</dbReference>
<feature type="domain" description="EF-hand" evidence="8">
    <location>
        <begin position="315"/>
        <end position="346"/>
    </location>
</feature>
<dbReference type="PANTHER" id="PTHR24348">
    <property type="entry name" value="SERINE/THREONINE-PROTEIN KINASE UNC-51-RELATED"/>
    <property type="match status" value="1"/>
</dbReference>
<dbReference type="InParanoid" id="A0A0V0QHL6"/>
<dbReference type="GO" id="GO:0004674">
    <property type="term" value="F:protein serine/threonine kinase activity"/>
    <property type="evidence" value="ECO:0007669"/>
    <property type="project" value="InterPro"/>
</dbReference>
<dbReference type="EMBL" id="LDAU01000166">
    <property type="protein sequence ID" value="KRX01735.1"/>
    <property type="molecule type" value="Genomic_DNA"/>
</dbReference>
<keyword evidence="10" id="KW-1185">Reference proteome</keyword>
<dbReference type="GO" id="GO:0010506">
    <property type="term" value="P:regulation of autophagy"/>
    <property type="evidence" value="ECO:0007669"/>
    <property type="project" value="InterPro"/>
</dbReference>
<keyword evidence="3 9" id="KW-0418">Kinase</keyword>
<dbReference type="InterPro" id="IPR011009">
    <property type="entry name" value="Kinase-like_dom_sf"/>
</dbReference>
<dbReference type="Gene3D" id="1.10.510.10">
    <property type="entry name" value="Transferase(Phosphotransferase) domain 1"/>
    <property type="match status" value="1"/>
</dbReference>
<dbReference type="GO" id="GO:0000045">
    <property type="term" value="P:autophagosome assembly"/>
    <property type="evidence" value="ECO:0007669"/>
    <property type="project" value="TreeGrafter"/>
</dbReference>
<dbReference type="Pfam" id="PF13499">
    <property type="entry name" value="EF-hand_7"/>
    <property type="match status" value="3"/>
</dbReference>
<comment type="caution">
    <text evidence="9">The sequence shown here is derived from an EMBL/GenBank/DDBJ whole genome shotgun (WGS) entry which is preliminary data.</text>
</comment>
<dbReference type="InterPro" id="IPR018247">
    <property type="entry name" value="EF_Hand_1_Ca_BS"/>
</dbReference>
<keyword evidence="2" id="KW-0547">Nucleotide-binding</keyword>
<dbReference type="GO" id="GO:0005776">
    <property type="term" value="C:autophagosome"/>
    <property type="evidence" value="ECO:0007669"/>
    <property type="project" value="TreeGrafter"/>
</dbReference>
<evidence type="ECO:0000256" key="1">
    <source>
        <dbReference type="ARBA" id="ARBA00022679"/>
    </source>
</evidence>
<evidence type="ECO:0000256" key="2">
    <source>
        <dbReference type="ARBA" id="ARBA00022741"/>
    </source>
</evidence>
<evidence type="ECO:0000256" key="3">
    <source>
        <dbReference type="ARBA" id="ARBA00022777"/>
    </source>
</evidence>
<keyword evidence="1" id="KW-0808">Transferase</keyword>
<feature type="domain" description="EF-hand" evidence="8">
    <location>
        <begin position="275"/>
        <end position="310"/>
    </location>
</feature>
<keyword evidence="5" id="KW-0067">ATP-binding</keyword>
<dbReference type="AlphaFoldDB" id="A0A0V0QHL6"/>
<dbReference type="Proteomes" id="UP000054937">
    <property type="component" value="Unassembled WGS sequence"/>
</dbReference>
<dbReference type="InterPro" id="IPR045269">
    <property type="entry name" value="Atg1-like"/>
</dbReference>